<feature type="transmembrane region" description="Helical" evidence="1">
    <location>
        <begin position="444"/>
        <end position="464"/>
    </location>
</feature>
<feature type="transmembrane region" description="Helical" evidence="1">
    <location>
        <begin position="722"/>
        <end position="748"/>
    </location>
</feature>
<dbReference type="KEGG" id="msil:METEAL_24560"/>
<dbReference type="GO" id="GO:0004129">
    <property type="term" value="F:cytochrome-c oxidase activity"/>
    <property type="evidence" value="ECO:0007669"/>
    <property type="project" value="InterPro"/>
</dbReference>
<sequence>MSEEAKPLSPWWRIAVLLVMIAGFSLLSLVTVKTYAGAPPIPDRVVDTAGRVLFTGDDIREGQGVFFKYGLMEHGTLWGHGAYLGPDYSAEYLHRLAEIGRDTLAQERFGTPYAQVPADAAPGLGERLKLMLKENRYAGGTLVFTAPEARAHEVQAGEWRDYFSGLDPAPGLPAGYIRSDGELRRLNDFFAWAAWATVATRPGTDYSYTNNWPYEPLVGNLPTSSAYLWSAMSLVTLLGGLGLILFVFGKFDYLGWGGGVGSHRGSAGALQGWTPTASQRSLGLYFLVVMLLFLAQAALGGALAHYRVEPGAFYGFDLARFLPYNLARTWHLQIAIFWIATSWVAGGLFLAPLVGGAEPRGQNAGVLVLLGALALVVFGSLGGEYLGINDRLGSLWFWFGHQGSEYLDLGRFWQVLLAVGLVFWLWLMFRALRPAMGRGKGELPSLFLVAAVAIPLFYVPALFYGPHTNFAVIDNWRFWIIHLWVEGFFELFATVMVAVMFVQMGLIKELAATRLVYLDGILYLVGGIVGTGHHWYFTGQGTLNMGLAACFSALEVVPLTLLTLDAWDFIRLQDKVCDDCDLPLGSRHVWPIRFLIAVGVWNFVGAGVFGFLINLPIVSYFEVGTTLTPNHGHAAMFGVFGMLALAVVFFCLRSLRSDRAWARVEGLIRAGFWGLNIGLALMILLDLFPAGVLQLWDALANGYWHARRLTYLMSGTYHTLEWIRIVADMTFLLAGALPLAWATLRLVLDREPAPPRSPSRP</sequence>
<evidence type="ECO:0000256" key="1">
    <source>
        <dbReference type="SAM" id="Phobius"/>
    </source>
</evidence>
<protein>
    <submittedName>
        <fullName evidence="3">Nitric oxide reductase</fullName>
    </submittedName>
</protein>
<dbReference type="PANTHER" id="PTHR10422:SF38">
    <property type="entry name" value="CYTOCHROME B SUBUNIT OF NITRIC OXIDE REDUCTASE"/>
    <property type="match status" value="1"/>
</dbReference>
<feature type="transmembrane region" description="Helical" evidence="1">
    <location>
        <begin position="673"/>
        <end position="696"/>
    </location>
</feature>
<accession>A0AA48KAG3</accession>
<feature type="transmembrane region" description="Helical" evidence="1">
    <location>
        <begin position="515"/>
        <end position="537"/>
    </location>
</feature>
<feature type="transmembrane region" description="Helical" evidence="1">
    <location>
        <begin position="284"/>
        <end position="306"/>
    </location>
</feature>
<feature type="transmembrane region" description="Helical" evidence="1">
    <location>
        <begin position="633"/>
        <end position="652"/>
    </location>
</feature>
<dbReference type="AlphaFoldDB" id="A0AA48KAG3"/>
<evidence type="ECO:0000313" key="4">
    <source>
        <dbReference type="Proteomes" id="UP001238179"/>
    </source>
</evidence>
<dbReference type="InterPro" id="IPR036927">
    <property type="entry name" value="Cyt_c_oxase-like_su1_sf"/>
</dbReference>
<gene>
    <name evidence="3" type="ORF">METEAL_24560</name>
</gene>
<dbReference type="GO" id="GO:0016020">
    <property type="term" value="C:membrane"/>
    <property type="evidence" value="ECO:0007669"/>
    <property type="project" value="InterPro"/>
</dbReference>
<feature type="transmembrane region" description="Helical" evidence="1">
    <location>
        <begin position="476"/>
        <end position="503"/>
    </location>
</feature>
<feature type="transmembrane region" description="Helical" evidence="1">
    <location>
        <begin position="412"/>
        <end position="432"/>
    </location>
</feature>
<dbReference type="Pfam" id="PF00115">
    <property type="entry name" value="COX1"/>
    <property type="match status" value="1"/>
</dbReference>
<proteinExistence type="predicted"/>
<feature type="transmembrane region" description="Helical" evidence="1">
    <location>
        <begin position="366"/>
        <end position="388"/>
    </location>
</feature>
<evidence type="ECO:0000313" key="3">
    <source>
        <dbReference type="EMBL" id="BDU73282.1"/>
    </source>
</evidence>
<dbReference type="RefSeq" id="WP_316411933.1">
    <property type="nucleotide sequence ID" value="NZ_AP027080.1"/>
</dbReference>
<dbReference type="GO" id="GO:0009060">
    <property type="term" value="P:aerobic respiration"/>
    <property type="evidence" value="ECO:0007669"/>
    <property type="project" value="InterPro"/>
</dbReference>
<dbReference type="SUPFAM" id="SSF81442">
    <property type="entry name" value="Cytochrome c oxidase subunit I-like"/>
    <property type="match status" value="1"/>
</dbReference>
<keyword evidence="1" id="KW-0812">Transmembrane</keyword>
<feature type="transmembrane region" description="Helical" evidence="1">
    <location>
        <begin position="12"/>
        <end position="32"/>
    </location>
</feature>
<evidence type="ECO:0000259" key="2">
    <source>
        <dbReference type="Pfam" id="PF22085"/>
    </source>
</evidence>
<reference evidence="4" key="1">
    <citation type="journal article" date="2023" name="Int. J. Syst. Evol. Microbiol.">
        <title>Mesoterricola silvestris gen. nov., sp. nov., Mesoterricola sediminis sp. nov., Geothrix oryzae sp. nov., Geothrix edaphica sp. nov., Geothrix rubra sp. nov., and Geothrix limicola sp. nov., six novel members of Acidobacteriota isolated from soils.</title>
        <authorList>
            <person name="Itoh H."/>
            <person name="Sugisawa Y."/>
            <person name="Mise K."/>
            <person name="Xu Z."/>
            <person name="Kuniyasu M."/>
            <person name="Ushijima N."/>
            <person name="Kawano K."/>
            <person name="Kobayashi E."/>
            <person name="Shiratori Y."/>
            <person name="Masuda Y."/>
            <person name="Senoo K."/>
        </authorList>
    </citation>
    <scope>NUCLEOTIDE SEQUENCE [LARGE SCALE GENOMIC DNA]</scope>
    <source>
        <strain evidence="4">W79</strain>
    </source>
</reference>
<feature type="domain" description="Nitric oxide reductase subunit B cytochrome c-like" evidence="2">
    <location>
        <begin position="42"/>
        <end position="214"/>
    </location>
</feature>
<keyword evidence="1" id="KW-0472">Membrane</keyword>
<dbReference type="GO" id="GO:0020037">
    <property type="term" value="F:heme binding"/>
    <property type="evidence" value="ECO:0007669"/>
    <property type="project" value="InterPro"/>
</dbReference>
<keyword evidence="1" id="KW-1133">Transmembrane helix</keyword>
<organism evidence="3 4">
    <name type="scientific">Mesoterricola silvestris</name>
    <dbReference type="NCBI Taxonomy" id="2927979"/>
    <lineage>
        <taxon>Bacteria</taxon>
        <taxon>Pseudomonadati</taxon>
        <taxon>Acidobacteriota</taxon>
        <taxon>Holophagae</taxon>
        <taxon>Holophagales</taxon>
        <taxon>Holophagaceae</taxon>
        <taxon>Mesoterricola</taxon>
    </lineage>
</organism>
<feature type="transmembrane region" description="Helical" evidence="1">
    <location>
        <begin position="226"/>
        <end position="248"/>
    </location>
</feature>
<dbReference type="Pfam" id="PF22085">
    <property type="entry name" value="NorB_cytochrome_c-like"/>
    <property type="match status" value="1"/>
</dbReference>
<dbReference type="EMBL" id="AP027080">
    <property type="protein sequence ID" value="BDU73282.1"/>
    <property type="molecule type" value="Genomic_DNA"/>
</dbReference>
<dbReference type="PANTHER" id="PTHR10422">
    <property type="entry name" value="CYTOCHROME C OXIDASE SUBUNIT 1"/>
    <property type="match status" value="1"/>
</dbReference>
<dbReference type="InterPro" id="IPR054309">
    <property type="entry name" value="NorB_cytochrome_c-like"/>
</dbReference>
<feature type="transmembrane region" description="Helical" evidence="1">
    <location>
        <begin position="330"/>
        <end position="354"/>
    </location>
</feature>
<keyword evidence="4" id="KW-1185">Reference proteome</keyword>
<dbReference type="InterPro" id="IPR000883">
    <property type="entry name" value="Cyt_C_Oxase_1"/>
</dbReference>
<dbReference type="Proteomes" id="UP001238179">
    <property type="component" value="Chromosome"/>
</dbReference>
<dbReference type="Gene3D" id="1.20.210.10">
    <property type="entry name" value="Cytochrome c oxidase-like, subunit I domain"/>
    <property type="match status" value="1"/>
</dbReference>
<feature type="transmembrane region" description="Helical" evidence="1">
    <location>
        <begin position="594"/>
        <end position="613"/>
    </location>
</feature>
<name>A0AA48KAG3_9BACT</name>